<name>A0A1Y3B169_EURMA</name>
<comment type="caution">
    <text evidence="1">The sequence shown here is derived from an EMBL/GenBank/DDBJ whole genome shotgun (WGS) entry which is preliminary data.</text>
</comment>
<dbReference type="OrthoDB" id="269822at2759"/>
<reference evidence="1 2" key="1">
    <citation type="submission" date="2017-03" db="EMBL/GenBank/DDBJ databases">
        <title>Genome Survey of Euroglyphus maynei.</title>
        <authorList>
            <person name="Arlian L.G."/>
            <person name="Morgan M.S."/>
            <person name="Rider S.D."/>
        </authorList>
    </citation>
    <scope>NUCLEOTIDE SEQUENCE [LARGE SCALE GENOMIC DNA]</scope>
    <source>
        <strain evidence="1">Arlian Lab</strain>
        <tissue evidence="1">Whole body</tissue>
    </source>
</reference>
<evidence type="ECO:0000313" key="2">
    <source>
        <dbReference type="Proteomes" id="UP000194236"/>
    </source>
</evidence>
<sequence>WLSIEQKDDLHLFHNLSKILLTLNEPSDEYKEAVVKALDIPHSQVIPFFGAFLHDLKNVLKRVPSLIVLSNENANIYRDSIESSHQQPPPRIETISDFNGDNNYMSRIGVGGIINMEKMYKAHQVMDNLRTFHVHSIRRNQLLSTINRTSNISPDESAMLAAITNETQYDNINSQEEDLSSCQHIRSNATIEKNNSVDLIASKSLIRKENDDLYLIDIDSYNPIQPINRSHGISFIPFDHHMIDYHILQAMHHGTTIIHYEEDSGRSSMVYIKLEQSNSMIVWCKPFWSTSLRSSGNTPQDYQLSYDIENFILPGISMKYETKEPAIIGLEEGFLDLMYLKDVFIRTANVDLSMIGRRH</sequence>
<dbReference type="SUPFAM" id="SSF48366">
    <property type="entry name" value="Ras GEF"/>
    <property type="match status" value="1"/>
</dbReference>
<keyword evidence="2" id="KW-1185">Reference proteome</keyword>
<dbReference type="AlphaFoldDB" id="A0A1Y3B169"/>
<organism evidence="1 2">
    <name type="scientific">Euroglyphus maynei</name>
    <name type="common">Mayne's house dust mite</name>
    <dbReference type="NCBI Taxonomy" id="6958"/>
    <lineage>
        <taxon>Eukaryota</taxon>
        <taxon>Metazoa</taxon>
        <taxon>Ecdysozoa</taxon>
        <taxon>Arthropoda</taxon>
        <taxon>Chelicerata</taxon>
        <taxon>Arachnida</taxon>
        <taxon>Acari</taxon>
        <taxon>Acariformes</taxon>
        <taxon>Sarcoptiformes</taxon>
        <taxon>Astigmata</taxon>
        <taxon>Psoroptidia</taxon>
        <taxon>Analgoidea</taxon>
        <taxon>Pyroglyphidae</taxon>
        <taxon>Pyroglyphinae</taxon>
        <taxon>Euroglyphus</taxon>
    </lineage>
</organism>
<gene>
    <name evidence="1" type="ORF">BLA29_007369</name>
</gene>
<dbReference type="Proteomes" id="UP000194236">
    <property type="component" value="Unassembled WGS sequence"/>
</dbReference>
<protein>
    <submittedName>
        <fullName evidence="1">Phosphatidylinositol-specific phospholipase-like protein</fullName>
    </submittedName>
</protein>
<feature type="non-terminal residue" evidence="1">
    <location>
        <position position="359"/>
    </location>
</feature>
<dbReference type="EMBL" id="MUJZ01053231">
    <property type="protein sequence ID" value="OTF73085.1"/>
    <property type="molecule type" value="Genomic_DNA"/>
</dbReference>
<dbReference type="Gene3D" id="1.10.840.10">
    <property type="entry name" value="Ras guanine-nucleotide exchange factors catalytic domain"/>
    <property type="match status" value="1"/>
</dbReference>
<proteinExistence type="predicted"/>
<evidence type="ECO:0000313" key="1">
    <source>
        <dbReference type="EMBL" id="OTF73085.1"/>
    </source>
</evidence>
<dbReference type="GO" id="GO:0007264">
    <property type="term" value="P:small GTPase-mediated signal transduction"/>
    <property type="evidence" value="ECO:0007669"/>
    <property type="project" value="InterPro"/>
</dbReference>
<dbReference type="InterPro" id="IPR036964">
    <property type="entry name" value="RASGEF_cat_dom_sf"/>
</dbReference>
<feature type="non-terminal residue" evidence="1">
    <location>
        <position position="1"/>
    </location>
</feature>
<accession>A0A1Y3B169</accession>
<dbReference type="GO" id="GO:0005085">
    <property type="term" value="F:guanyl-nucleotide exchange factor activity"/>
    <property type="evidence" value="ECO:0007669"/>
    <property type="project" value="InterPro"/>
</dbReference>
<dbReference type="InterPro" id="IPR023578">
    <property type="entry name" value="Ras_GEF_dom_sf"/>
</dbReference>